<dbReference type="Pfam" id="PF15738">
    <property type="entry name" value="YafQ_toxin"/>
    <property type="match status" value="1"/>
</dbReference>
<dbReference type="NCBIfam" id="TIGR02385">
    <property type="entry name" value="RelE_StbE"/>
    <property type="match status" value="1"/>
</dbReference>
<evidence type="ECO:0000313" key="3">
    <source>
        <dbReference type="Proteomes" id="UP000034917"/>
    </source>
</evidence>
<comment type="caution">
    <text evidence="2">The sequence shown here is derived from an EMBL/GenBank/DDBJ whole genome shotgun (WGS) entry which is preliminary data.</text>
</comment>
<proteinExistence type="predicted"/>
<dbReference type="Proteomes" id="UP000034917">
    <property type="component" value="Unassembled WGS sequence"/>
</dbReference>
<dbReference type="EMBL" id="LBSV01000004">
    <property type="protein sequence ID" value="KKQ25995.1"/>
    <property type="molecule type" value="Genomic_DNA"/>
</dbReference>
<dbReference type="Gene3D" id="3.30.2310.20">
    <property type="entry name" value="RelE-like"/>
    <property type="match status" value="1"/>
</dbReference>
<name>A0A0G0GIQ8_9BACT</name>
<dbReference type="InterPro" id="IPR007712">
    <property type="entry name" value="RelE/ParE_toxin"/>
</dbReference>
<dbReference type="InterPro" id="IPR004386">
    <property type="entry name" value="Toxin_YafQ-like"/>
</dbReference>
<organism evidence="2 3">
    <name type="scientific">Candidatus Roizmanbacteria bacterium GW2011_GWC2_37_13</name>
    <dbReference type="NCBI Taxonomy" id="1618486"/>
    <lineage>
        <taxon>Bacteria</taxon>
        <taxon>Candidatus Roizmaniibacteriota</taxon>
    </lineage>
</organism>
<evidence type="ECO:0008006" key="4">
    <source>
        <dbReference type="Google" id="ProtNLM"/>
    </source>
</evidence>
<protein>
    <recommendedName>
        <fullName evidence="4">Plasmid stabilization system</fullName>
    </recommendedName>
</protein>
<keyword evidence="1" id="KW-1277">Toxin-antitoxin system</keyword>
<reference evidence="2 3" key="1">
    <citation type="journal article" date="2015" name="Nature">
        <title>rRNA introns, odd ribosomes, and small enigmatic genomes across a large radiation of phyla.</title>
        <authorList>
            <person name="Brown C.T."/>
            <person name="Hug L.A."/>
            <person name="Thomas B.C."/>
            <person name="Sharon I."/>
            <person name="Castelle C.J."/>
            <person name="Singh A."/>
            <person name="Wilkins M.J."/>
            <person name="Williams K.H."/>
            <person name="Banfield J.F."/>
        </authorList>
    </citation>
    <scope>NUCLEOTIDE SEQUENCE [LARGE SCALE GENOMIC DNA]</scope>
</reference>
<sequence>MNVYLSKNFDKFFKKLTKNNPSLKEKIKEKITLFQENPHHPSLKLHKLKGKMVEDWSFSVEGNLRIVLTYVDDGVLLVDIGSHDEVYK</sequence>
<dbReference type="PATRIC" id="fig|1618486.3.peg.385"/>
<evidence type="ECO:0000313" key="2">
    <source>
        <dbReference type="EMBL" id="KKQ25995.1"/>
    </source>
</evidence>
<dbReference type="InterPro" id="IPR035093">
    <property type="entry name" value="RelE/ParE_toxin_dom_sf"/>
</dbReference>
<gene>
    <name evidence="2" type="ORF">US40_C0004G0030</name>
</gene>
<dbReference type="SUPFAM" id="SSF143011">
    <property type="entry name" value="RelE-like"/>
    <property type="match status" value="1"/>
</dbReference>
<accession>A0A0G0GIQ8</accession>
<evidence type="ECO:0000256" key="1">
    <source>
        <dbReference type="ARBA" id="ARBA00022649"/>
    </source>
</evidence>
<dbReference type="AlphaFoldDB" id="A0A0G0GIQ8"/>